<dbReference type="InterPro" id="IPR036852">
    <property type="entry name" value="Peptidase_S8/S53_dom_sf"/>
</dbReference>
<proteinExistence type="predicted"/>
<dbReference type="GO" id="GO:0008240">
    <property type="term" value="F:tripeptidyl-peptidase activity"/>
    <property type="evidence" value="ECO:0007669"/>
    <property type="project" value="TreeGrafter"/>
</dbReference>
<dbReference type="PANTHER" id="PTHR14218:SF15">
    <property type="entry name" value="TRIPEPTIDYL-PEPTIDASE 1"/>
    <property type="match status" value="1"/>
</dbReference>
<evidence type="ECO:0000313" key="3">
    <source>
        <dbReference type="EMBL" id="KAA0695857.1"/>
    </source>
</evidence>
<keyword evidence="4" id="KW-1185">Reference proteome</keyword>
<name>A0A7V7GV26_9GAMM</name>
<dbReference type="SUPFAM" id="SSF52743">
    <property type="entry name" value="Subtilisin-like"/>
    <property type="match status" value="1"/>
</dbReference>
<dbReference type="RefSeq" id="WP_178091356.1">
    <property type="nucleotide sequence ID" value="NZ_QOVF01000001.1"/>
</dbReference>
<dbReference type="AlphaFoldDB" id="A0A7V7GV26"/>
<dbReference type="Proteomes" id="UP000463138">
    <property type="component" value="Unassembled WGS sequence"/>
</dbReference>
<dbReference type="Gene3D" id="3.40.50.200">
    <property type="entry name" value="Peptidase S8/S53 domain"/>
    <property type="match status" value="1"/>
</dbReference>
<gene>
    <name evidence="3" type="ORF">DT594_00305</name>
</gene>
<dbReference type="InterPro" id="IPR030400">
    <property type="entry name" value="Sedolisin_dom"/>
</dbReference>
<feature type="domain" description="Peptidase S53" evidence="2">
    <location>
        <begin position="45"/>
        <end position="390"/>
    </location>
</feature>
<evidence type="ECO:0000259" key="2">
    <source>
        <dbReference type="PROSITE" id="PS51695"/>
    </source>
</evidence>
<evidence type="ECO:0000313" key="4">
    <source>
        <dbReference type="Proteomes" id="UP000463138"/>
    </source>
</evidence>
<dbReference type="PROSITE" id="PS51695">
    <property type="entry name" value="SEDOLISIN"/>
    <property type="match status" value="1"/>
</dbReference>
<dbReference type="GO" id="GO:0006508">
    <property type="term" value="P:proteolysis"/>
    <property type="evidence" value="ECO:0007669"/>
    <property type="project" value="InterPro"/>
</dbReference>
<dbReference type="EMBL" id="QOVF01000001">
    <property type="protein sequence ID" value="KAA0695857.1"/>
    <property type="molecule type" value="Genomic_DNA"/>
</dbReference>
<reference evidence="3 4" key="1">
    <citation type="submission" date="2018-07" db="EMBL/GenBank/DDBJ databases">
        <title>Pseudomonas laoshanensis sp. nov., isolated from soil.</title>
        <authorList>
            <person name="Sun J."/>
            <person name="Yu L."/>
            <person name="Wang M."/>
            <person name="Zhang C."/>
        </authorList>
    </citation>
    <scope>NUCLEOTIDE SEQUENCE [LARGE SCALE GENOMIC DNA]</scope>
    <source>
        <strain evidence="3 4">Y22</strain>
    </source>
</reference>
<dbReference type="GO" id="GO:0004252">
    <property type="term" value="F:serine-type endopeptidase activity"/>
    <property type="evidence" value="ECO:0007669"/>
    <property type="project" value="InterPro"/>
</dbReference>
<organism evidence="3 4">
    <name type="scientific">Halopseudomonas laoshanensis</name>
    <dbReference type="NCBI Taxonomy" id="2268758"/>
    <lineage>
        <taxon>Bacteria</taxon>
        <taxon>Pseudomonadati</taxon>
        <taxon>Pseudomonadota</taxon>
        <taxon>Gammaproteobacteria</taxon>
        <taxon>Pseudomonadales</taxon>
        <taxon>Pseudomonadaceae</taxon>
        <taxon>Halopseudomonas</taxon>
    </lineage>
</organism>
<accession>A0A7V7GV26</accession>
<comment type="caution">
    <text evidence="3">The sequence shown here is derived from an EMBL/GenBank/DDBJ whole genome shotgun (WGS) entry which is preliminary data.</text>
</comment>
<protein>
    <recommendedName>
        <fullName evidence="2">Peptidase S53 domain-containing protein</fullName>
    </recommendedName>
</protein>
<evidence type="ECO:0000256" key="1">
    <source>
        <dbReference type="PROSITE-ProRule" id="PRU01032"/>
    </source>
</evidence>
<dbReference type="InterPro" id="IPR050819">
    <property type="entry name" value="Tripeptidyl-peptidase_I"/>
</dbReference>
<comment type="caution">
    <text evidence="1">Lacks conserved residue(s) required for the propagation of feature annotation.</text>
</comment>
<sequence length="391" mass="41005">MEYVPTENDFQHAYVLASDDAPVETSNFRQSMSLQSSASSTSSGGWTPQQFLTAYNVNTVVAPNNKPRGYGVKVAIITAYHYSNLQNDLNKWASKYSQKPITLNVINQAGNITNSNWALQSCLAVQMLNAVAPGATVYVIEAKSVSQKDMQTAIQTAANIGVNIISMPFGAPEFSTEGSLAHLFANTQIAWIAASGTGAGPTFPGTSPDVVAVGGTSASLSASSVLLFETAWVDSAAGMSVYERMPNYQMIPSVQNANTTAFRSVPDVAFNANPGSGAQVYVSILGGYLVVGGNSVSTSLFTGVVAIANQFRKSRSKPMLSSISTSSNPLQRDLYGLMSSNGGPTNSTVLNDVVDGYAGEGSYLAEPGYDIATGLGSLDVAAFVNYLANQP</sequence>
<dbReference type="PANTHER" id="PTHR14218">
    <property type="entry name" value="PROTEASE S8 TRIPEPTIDYL PEPTIDASE I CLN2"/>
    <property type="match status" value="1"/>
</dbReference>